<evidence type="ECO:0000313" key="1">
    <source>
        <dbReference type="EMBL" id="KKM74395.1"/>
    </source>
</evidence>
<accession>A0A0F9MCQ9</accession>
<gene>
    <name evidence="1" type="ORF">LCGC14_1400740</name>
</gene>
<sequence length="173" mass="20062">MNEMNKTENDDLLVLKLSFCVDDFEETEIQETSNNKTTLRVYGKPRIYGCAINELNEIIDELNIANFTNTILKYINKIIEEKNIHCEKKMIIMIEYLIPEDNDWIAAEGSGTSLDWSILYRVGIRRFPALSSKGLVYKKQLETNWGLNGLDKYKEFLSGLYLMLALSTPDRTY</sequence>
<protein>
    <submittedName>
        <fullName evidence="1">Uncharacterized protein</fullName>
    </submittedName>
</protein>
<proteinExistence type="predicted"/>
<dbReference type="EMBL" id="LAZR01009147">
    <property type="protein sequence ID" value="KKM74395.1"/>
    <property type="molecule type" value="Genomic_DNA"/>
</dbReference>
<reference evidence="1" key="1">
    <citation type="journal article" date="2015" name="Nature">
        <title>Complex archaea that bridge the gap between prokaryotes and eukaryotes.</title>
        <authorList>
            <person name="Spang A."/>
            <person name="Saw J.H."/>
            <person name="Jorgensen S.L."/>
            <person name="Zaremba-Niedzwiedzka K."/>
            <person name="Martijn J."/>
            <person name="Lind A.E."/>
            <person name="van Eijk R."/>
            <person name="Schleper C."/>
            <person name="Guy L."/>
            <person name="Ettema T.J."/>
        </authorList>
    </citation>
    <scope>NUCLEOTIDE SEQUENCE</scope>
</reference>
<name>A0A0F9MCQ9_9ZZZZ</name>
<comment type="caution">
    <text evidence="1">The sequence shown here is derived from an EMBL/GenBank/DDBJ whole genome shotgun (WGS) entry which is preliminary data.</text>
</comment>
<organism evidence="1">
    <name type="scientific">marine sediment metagenome</name>
    <dbReference type="NCBI Taxonomy" id="412755"/>
    <lineage>
        <taxon>unclassified sequences</taxon>
        <taxon>metagenomes</taxon>
        <taxon>ecological metagenomes</taxon>
    </lineage>
</organism>
<dbReference type="AlphaFoldDB" id="A0A0F9MCQ9"/>